<name>A0A077QJW5_XENBV</name>
<protein>
    <submittedName>
        <fullName evidence="1">Uncharacterized protein</fullName>
    </submittedName>
</protein>
<sequence length="258" mass="29927">MLKRNNSFEDYISKIQSESLSRSKSFHSLPPDNILKANVNYNNPRLINGYIPTVRETSLEEIINAVKHLYESIKEGGWTSHIKNVTERKDEICKKNQKTREDAWDMRCCMTYNLLEKLQKLLNLLLKTGCFKNHAYFVCHINTQPIGVMLLRKYYSSYSRVTAYYPEVNFLINHPGIQNCAYLLMEKAVNTSYKIGYQGKLKLTLATDELSSKVYQKMGFTHIKGPDNNKMELNPNGNSVWYLSPSYGGYFFTGIRRD</sequence>
<dbReference type="SUPFAM" id="SSF55729">
    <property type="entry name" value="Acyl-CoA N-acyltransferases (Nat)"/>
    <property type="match status" value="1"/>
</dbReference>
<dbReference type="HOGENOM" id="CLU_105453_0_0_6"/>
<dbReference type="AlphaFoldDB" id="A0A077QJW5"/>
<gene>
    <name evidence="1" type="ORF">XBI1_280050</name>
</gene>
<dbReference type="Gene3D" id="3.40.630.30">
    <property type="match status" value="1"/>
</dbReference>
<organism evidence="1 2">
    <name type="scientific">Xenorhabdus bovienii str. Intermedium</name>
    <dbReference type="NCBI Taxonomy" id="1379677"/>
    <lineage>
        <taxon>Bacteria</taxon>
        <taxon>Pseudomonadati</taxon>
        <taxon>Pseudomonadota</taxon>
        <taxon>Gammaproteobacteria</taxon>
        <taxon>Enterobacterales</taxon>
        <taxon>Morganellaceae</taxon>
        <taxon>Xenorhabdus</taxon>
    </lineage>
</organism>
<dbReference type="EMBL" id="CBTB010000201">
    <property type="protein sequence ID" value="CDH33834.1"/>
    <property type="molecule type" value="Genomic_DNA"/>
</dbReference>
<comment type="caution">
    <text evidence="1">The sequence shown here is derived from an EMBL/GenBank/DDBJ whole genome shotgun (WGS) entry which is preliminary data.</text>
</comment>
<proteinExistence type="predicted"/>
<dbReference type="InterPro" id="IPR016181">
    <property type="entry name" value="Acyl_CoA_acyltransferase"/>
</dbReference>
<dbReference type="RefSeq" id="WP_038180736.1">
    <property type="nucleotide sequence ID" value="NZ_CAWLWA010000021.1"/>
</dbReference>
<evidence type="ECO:0000313" key="1">
    <source>
        <dbReference type="EMBL" id="CDH33834.1"/>
    </source>
</evidence>
<reference evidence="1" key="1">
    <citation type="submission" date="2013-07" db="EMBL/GenBank/DDBJ databases">
        <title>Sub-species coevolution in mutualistic symbiosis.</title>
        <authorList>
            <person name="Murfin K."/>
            <person name="Klassen J."/>
            <person name="Lee M."/>
            <person name="Forst S."/>
            <person name="Stock P."/>
            <person name="Goodrich-Blair H."/>
        </authorList>
    </citation>
    <scope>NUCLEOTIDE SEQUENCE [LARGE SCALE GENOMIC DNA]</scope>
    <source>
        <strain evidence="1">Intermedium</strain>
    </source>
</reference>
<evidence type="ECO:0000313" key="2">
    <source>
        <dbReference type="Proteomes" id="UP000028480"/>
    </source>
</evidence>
<dbReference type="Proteomes" id="UP000028480">
    <property type="component" value="Unassembled WGS sequence"/>
</dbReference>
<accession>A0A077QJW5</accession>